<dbReference type="Proteomes" id="UP001374584">
    <property type="component" value="Unassembled WGS sequence"/>
</dbReference>
<evidence type="ECO:0000313" key="2">
    <source>
        <dbReference type="Proteomes" id="UP001374584"/>
    </source>
</evidence>
<protein>
    <submittedName>
        <fullName evidence="1">Uncharacterized protein</fullName>
    </submittedName>
</protein>
<evidence type="ECO:0000313" key="1">
    <source>
        <dbReference type="EMBL" id="KAK7378767.1"/>
    </source>
</evidence>
<accession>A0AAN9RP67</accession>
<comment type="caution">
    <text evidence="1">The sequence shown here is derived from an EMBL/GenBank/DDBJ whole genome shotgun (WGS) entry which is preliminary data.</text>
</comment>
<keyword evidence="2" id="KW-1185">Reference proteome</keyword>
<dbReference type="EMBL" id="JAYMYR010000002">
    <property type="protein sequence ID" value="KAK7378767.1"/>
    <property type="molecule type" value="Genomic_DNA"/>
</dbReference>
<proteinExistence type="predicted"/>
<organism evidence="1 2">
    <name type="scientific">Phaseolus coccineus</name>
    <name type="common">Scarlet runner bean</name>
    <name type="synonym">Phaseolus multiflorus</name>
    <dbReference type="NCBI Taxonomy" id="3886"/>
    <lineage>
        <taxon>Eukaryota</taxon>
        <taxon>Viridiplantae</taxon>
        <taxon>Streptophyta</taxon>
        <taxon>Embryophyta</taxon>
        <taxon>Tracheophyta</taxon>
        <taxon>Spermatophyta</taxon>
        <taxon>Magnoliopsida</taxon>
        <taxon>eudicotyledons</taxon>
        <taxon>Gunneridae</taxon>
        <taxon>Pentapetalae</taxon>
        <taxon>rosids</taxon>
        <taxon>fabids</taxon>
        <taxon>Fabales</taxon>
        <taxon>Fabaceae</taxon>
        <taxon>Papilionoideae</taxon>
        <taxon>50 kb inversion clade</taxon>
        <taxon>NPAAA clade</taxon>
        <taxon>indigoferoid/millettioid clade</taxon>
        <taxon>Phaseoleae</taxon>
        <taxon>Phaseolus</taxon>
    </lineage>
</organism>
<gene>
    <name evidence="1" type="ORF">VNO80_04214</name>
</gene>
<dbReference type="AlphaFoldDB" id="A0AAN9RP67"/>
<sequence>MVIKYSKKLVFPLTSQALYYAATTSSLEWYFQSKAERQRPQCSNPSPLPSKQTLQACCQRAIFLSLLLILSLSHSTTPLLLTQLSAKDIKEAEEDTAKAF</sequence>
<name>A0AAN9RP67_PHACN</name>
<reference evidence="1 2" key="1">
    <citation type="submission" date="2024-01" db="EMBL/GenBank/DDBJ databases">
        <title>The genomes of 5 underutilized Papilionoideae crops provide insights into root nodulation and disease resistanc.</title>
        <authorList>
            <person name="Jiang F."/>
        </authorList>
    </citation>
    <scope>NUCLEOTIDE SEQUENCE [LARGE SCALE GENOMIC DNA]</scope>
    <source>
        <strain evidence="1">JINMINGXINNONG_FW02</strain>
        <tissue evidence="1">Leaves</tissue>
    </source>
</reference>